<dbReference type="GO" id="GO:0006508">
    <property type="term" value="P:proteolysis"/>
    <property type="evidence" value="ECO:0007669"/>
    <property type="project" value="InterPro"/>
</dbReference>
<proteinExistence type="inferred from homology"/>
<evidence type="ECO:0008006" key="8">
    <source>
        <dbReference type="Google" id="ProtNLM"/>
    </source>
</evidence>
<dbReference type="Pfam" id="PF17766">
    <property type="entry name" value="fn3_6"/>
    <property type="match status" value="1"/>
</dbReference>
<evidence type="ECO:0000313" key="7">
    <source>
        <dbReference type="Proteomes" id="UP000479710"/>
    </source>
</evidence>
<dbReference type="GO" id="GO:0004252">
    <property type="term" value="F:serine-type endopeptidase activity"/>
    <property type="evidence" value="ECO:0007669"/>
    <property type="project" value="InterPro"/>
</dbReference>
<feature type="domain" description="Subtilisin-like protease fibronectin type-III" evidence="5">
    <location>
        <begin position="114"/>
        <end position="179"/>
    </location>
</feature>
<protein>
    <recommendedName>
        <fullName evidence="8">Peptidase S8/S53 domain-containing protein</fullName>
    </recommendedName>
</protein>
<dbReference type="PANTHER" id="PTHR10795">
    <property type="entry name" value="PROPROTEIN CONVERTASE SUBTILISIN/KEXIN"/>
    <property type="match status" value="1"/>
</dbReference>
<dbReference type="InterPro" id="IPR000209">
    <property type="entry name" value="Peptidase_S8/S53_dom"/>
</dbReference>
<dbReference type="Gene3D" id="3.40.50.200">
    <property type="entry name" value="Peptidase S8/S53 domain"/>
    <property type="match status" value="1"/>
</dbReference>
<dbReference type="Proteomes" id="UP000479710">
    <property type="component" value="Unassembled WGS sequence"/>
</dbReference>
<gene>
    <name evidence="6" type="ORF">E2562_009441</name>
</gene>
<accession>A0A6G1BUD0</accession>
<organism evidence="6 7">
    <name type="scientific">Oryza meyeriana var. granulata</name>
    <dbReference type="NCBI Taxonomy" id="110450"/>
    <lineage>
        <taxon>Eukaryota</taxon>
        <taxon>Viridiplantae</taxon>
        <taxon>Streptophyta</taxon>
        <taxon>Embryophyta</taxon>
        <taxon>Tracheophyta</taxon>
        <taxon>Spermatophyta</taxon>
        <taxon>Magnoliopsida</taxon>
        <taxon>Liliopsida</taxon>
        <taxon>Poales</taxon>
        <taxon>Poaceae</taxon>
        <taxon>BOP clade</taxon>
        <taxon>Oryzoideae</taxon>
        <taxon>Oryzeae</taxon>
        <taxon>Oryzinae</taxon>
        <taxon>Oryza</taxon>
        <taxon>Oryza meyeriana</taxon>
    </lineage>
</organism>
<reference evidence="6 7" key="1">
    <citation type="submission" date="2019-11" db="EMBL/GenBank/DDBJ databases">
        <title>Whole genome sequence of Oryza granulata.</title>
        <authorList>
            <person name="Li W."/>
        </authorList>
    </citation>
    <scope>NUCLEOTIDE SEQUENCE [LARGE SCALE GENOMIC DNA]</scope>
    <source>
        <strain evidence="7">cv. Menghai</strain>
        <tissue evidence="6">Leaf</tissue>
    </source>
</reference>
<evidence type="ECO:0000256" key="3">
    <source>
        <dbReference type="PROSITE-ProRule" id="PRU01240"/>
    </source>
</evidence>
<dbReference type="Pfam" id="PF00082">
    <property type="entry name" value="Peptidase_S8"/>
    <property type="match status" value="1"/>
</dbReference>
<dbReference type="Gene3D" id="2.60.40.2310">
    <property type="match status" value="1"/>
</dbReference>
<dbReference type="InterPro" id="IPR045051">
    <property type="entry name" value="SBT"/>
</dbReference>
<keyword evidence="7" id="KW-1185">Reference proteome</keyword>
<sequence length="185" mass="19987">MSTPLLSGVAAFIKSKHPDWSPAAIKSAIMTTADVIDRSGNPILNEQHTPANFFATGAGHVNPTKAVDPGLVYDISPGDYIGYLCSLYTSKQVSMIARRPVNCSAVKVIPEHLLNYPSISAMFPQTWNSPAPIVVKRTLKNVGEVPSVYYAGVDMPDSGLTVGVFPRGLEFTEAHQEEALRPNVY</sequence>
<name>A0A6G1BUD0_9ORYZ</name>
<comment type="caution">
    <text evidence="6">The sequence shown here is derived from an EMBL/GenBank/DDBJ whole genome shotgun (WGS) entry which is preliminary data.</text>
</comment>
<keyword evidence="2" id="KW-0732">Signal</keyword>
<dbReference type="InterPro" id="IPR036852">
    <property type="entry name" value="Peptidase_S8/S53_dom_sf"/>
</dbReference>
<evidence type="ECO:0000313" key="6">
    <source>
        <dbReference type="EMBL" id="KAF0891264.1"/>
    </source>
</evidence>
<evidence type="ECO:0000259" key="5">
    <source>
        <dbReference type="Pfam" id="PF17766"/>
    </source>
</evidence>
<comment type="similarity">
    <text evidence="1 3">Belongs to the peptidase S8 family.</text>
</comment>
<feature type="domain" description="Peptidase S8/S53" evidence="4">
    <location>
        <begin position="1"/>
        <end position="41"/>
    </location>
</feature>
<dbReference type="EMBL" id="SPHZ02000011">
    <property type="protein sequence ID" value="KAF0891264.1"/>
    <property type="molecule type" value="Genomic_DNA"/>
</dbReference>
<evidence type="ECO:0000256" key="1">
    <source>
        <dbReference type="ARBA" id="ARBA00011073"/>
    </source>
</evidence>
<dbReference type="OrthoDB" id="682821at2759"/>
<evidence type="ECO:0000256" key="2">
    <source>
        <dbReference type="ARBA" id="ARBA00022729"/>
    </source>
</evidence>
<dbReference type="SUPFAM" id="SSF52743">
    <property type="entry name" value="Subtilisin-like"/>
    <property type="match status" value="1"/>
</dbReference>
<dbReference type="PROSITE" id="PS51892">
    <property type="entry name" value="SUBTILASE"/>
    <property type="match status" value="1"/>
</dbReference>
<comment type="caution">
    <text evidence="3">Lacks conserved residue(s) required for the propagation of feature annotation.</text>
</comment>
<evidence type="ECO:0000259" key="4">
    <source>
        <dbReference type="Pfam" id="PF00082"/>
    </source>
</evidence>
<dbReference type="AlphaFoldDB" id="A0A6G1BUD0"/>
<dbReference type="InterPro" id="IPR041469">
    <property type="entry name" value="Subtilisin-like_FN3"/>
</dbReference>